<keyword evidence="3" id="KW-1185">Reference proteome</keyword>
<evidence type="ECO:0000313" key="2">
    <source>
        <dbReference type="EMBL" id="MEI6003547.1"/>
    </source>
</evidence>
<gene>
    <name evidence="2" type="ORF">H3V53_42765</name>
</gene>
<dbReference type="EMBL" id="JACFYJ010000294">
    <property type="protein sequence ID" value="MEI6003547.1"/>
    <property type="molecule type" value="Genomic_DNA"/>
</dbReference>
<organism evidence="2 3">
    <name type="scientific">Paraburkholderia bengalensis</name>
    <dbReference type="NCBI Taxonomy" id="2747562"/>
    <lineage>
        <taxon>Bacteria</taxon>
        <taxon>Pseudomonadati</taxon>
        <taxon>Pseudomonadota</taxon>
        <taxon>Betaproteobacteria</taxon>
        <taxon>Burkholderiales</taxon>
        <taxon>Burkholderiaceae</taxon>
        <taxon>Paraburkholderia</taxon>
    </lineage>
</organism>
<evidence type="ECO:0000256" key="1">
    <source>
        <dbReference type="SAM" id="MobiDB-lite"/>
    </source>
</evidence>
<protein>
    <submittedName>
        <fullName evidence="2">RNA polymerase subunit sigma</fullName>
    </submittedName>
</protein>
<evidence type="ECO:0000313" key="3">
    <source>
        <dbReference type="Proteomes" id="UP001386437"/>
    </source>
</evidence>
<reference evidence="2 3" key="1">
    <citation type="journal article" date="2022" name="Arch. Microbiol.">
        <title>Paraburkholderia bengalensis sp. nov. isolated from roots of Oryza sativa, IR64.</title>
        <authorList>
            <person name="Nag P."/>
            <person name="Mondal N."/>
            <person name="Sarkar J."/>
            <person name="Das S."/>
        </authorList>
    </citation>
    <scope>NUCLEOTIDE SEQUENCE [LARGE SCALE GENOMIC DNA]</scope>
    <source>
        <strain evidence="2 3">IR64_4_BI</strain>
    </source>
</reference>
<name>A0ABU8J731_9BURK</name>
<comment type="caution">
    <text evidence="2">The sequence shown here is derived from an EMBL/GenBank/DDBJ whole genome shotgun (WGS) entry which is preliminary data.</text>
</comment>
<proteinExistence type="predicted"/>
<feature type="non-terminal residue" evidence="2">
    <location>
        <position position="1"/>
    </location>
</feature>
<accession>A0ABU8J731</accession>
<dbReference type="Proteomes" id="UP001386437">
    <property type="component" value="Unassembled WGS sequence"/>
</dbReference>
<feature type="region of interest" description="Disordered" evidence="1">
    <location>
        <begin position="1"/>
        <end position="61"/>
    </location>
</feature>
<sequence length="61" mass="5891">PATRAAARQCPGRPSRGGTASGDPPSGGAMQDGKGRTQGGWMPHAPGALPGGLAQEAPDGL</sequence>